<accession>A0A2P2R1Z4</accession>
<reference evidence="1" key="1">
    <citation type="submission" date="2018-02" db="EMBL/GenBank/DDBJ databases">
        <title>Rhizophora mucronata_Transcriptome.</title>
        <authorList>
            <person name="Meera S.P."/>
            <person name="Sreeshan A."/>
            <person name="Augustine A."/>
        </authorList>
    </citation>
    <scope>NUCLEOTIDE SEQUENCE</scope>
    <source>
        <tissue evidence="1">Leaf</tissue>
    </source>
</reference>
<name>A0A2P2R1Z4_RHIMU</name>
<sequence>MLSCTSDNSVIFEI</sequence>
<dbReference type="EMBL" id="GGEC01092791">
    <property type="protein sequence ID" value="MBX73275.1"/>
    <property type="molecule type" value="Transcribed_RNA"/>
</dbReference>
<proteinExistence type="predicted"/>
<protein>
    <submittedName>
        <fullName evidence="1">Uncharacterized protein</fullName>
    </submittedName>
</protein>
<organism evidence="1">
    <name type="scientific">Rhizophora mucronata</name>
    <name type="common">Asiatic mangrove</name>
    <dbReference type="NCBI Taxonomy" id="61149"/>
    <lineage>
        <taxon>Eukaryota</taxon>
        <taxon>Viridiplantae</taxon>
        <taxon>Streptophyta</taxon>
        <taxon>Embryophyta</taxon>
        <taxon>Tracheophyta</taxon>
        <taxon>Spermatophyta</taxon>
        <taxon>Magnoliopsida</taxon>
        <taxon>eudicotyledons</taxon>
        <taxon>Gunneridae</taxon>
        <taxon>Pentapetalae</taxon>
        <taxon>rosids</taxon>
        <taxon>fabids</taxon>
        <taxon>Malpighiales</taxon>
        <taxon>Rhizophoraceae</taxon>
        <taxon>Rhizophora</taxon>
    </lineage>
</organism>
<evidence type="ECO:0000313" key="1">
    <source>
        <dbReference type="EMBL" id="MBX73275.1"/>
    </source>
</evidence>